<comment type="caution">
    <text evidence="2">The sequence shown here is derived from an EMBL/GenBank/DDBJ whole genome shotgun (WGS) entry which is preliminary data.</text>
</comment>
<accession>A0A2T2XBG1</accession>
<feature type="transmembrane region" description="Helical" evidence="1">
    <location>
        <begin position="28"/>
        <end position="48"/>
    </location>
</feature>
<evidence type="ECO:0008006" key="4">
    <source>
        <dbReference type="Google" id="ProtNLM"/>
    </source>
</evidence>
<dbReference type="AlphaFoldDB" id="A0A2T2XBG1"/>
<evidence type="ECO:0000256" key="1">
    <source>
        <dbReference type="SAM" id="Phobius"/>
    </source>
</evidence>
<evidence type="ECO:0000313" key="3">
    <source>
        <dbReference type="Proteomes" id="UP000242699"/>
    </source>
</evidence>
<protein>
    <recommendedName>
        <fullName evidence="4">DUF202 domain-containing protein</fullName>
    </recommendedName>
</protein>
<reference evidence="2 3" key="1">
    <citation type="journal article" date="2014" name="BMC Genomics">
        <title>Comparison of environmental and isolate Sulfobacillus genomes reveals diverse carbon, sulfur, nitrogen, and hydrogen metabolisms.</title>
        <authorList>
            <person name="Justice N.B."/>
            <person name="Norman A."/>
            <person name="Brown C.T."/>
            <person name="Singh A."/>
            <person name="Thomas B.C."/>
            <person name="Banfield J.F."/>
        </authorList>
    </citation>
    <scope>NUCLEOTIDE SEQUENCE [LARGE SCALE GENOMIC DNA]</scope>
    <source>
        <strain evidence="2">AMDSBA1</strain>
    </source>
</reference>
<feature type="transmembrane region" description="Helical" evidence="1">
    <location>
        <begin position="54"/>
        <end position="76"/>
    </location>
</feature>
<evidence type="ECO:0000313" key="2">
    <source>
        <dbReference type="EMBL" id="PSR31863.1"/>
    </source>
</evidence>
<keyword evidence="1" id="KW-0472">Membrane</keyword>
<dbReference type="Proteomes" id="UP000242699">
    <property type="component" value="Unassembled WGS sequence"/>
</dbReference>
<proteinExistence type="predicted"/>
<gene>
    <name evidence="2" type="ORF">C7B43_01175</name>
</gene>
<sequence>MSKPQYPWMDLLKQEAPYSRATIWRFRLAGILTVLALGVGYWAIFRALSGRLSLMAVMGTELGGLIVMVASVAAALKSRQLDIRRYQNNREKLEK</sequence>
<keyword evidence="1" id="KW-0812">Transmembrane</keyword>
<keyword evidence="1" id="KW-1133">Transmembrane helix</keyword>
<name>A0A2T2XBG1_9FIRM</name>
<dbReference type="EMBL" id="PXYT01000001">
    <property type="protein sequence ID" value="PSR31863.1"/>
    <property type="molecule type" value="Genomic_DNA"/>
</dbReference>
<organism evidence="2 3">
    <name type="scientific">Sulfobacillus benefaciens</name>
    <dbReference type="NCBI Taxonomy" id="453960"/>
    <lineage>
        <taxon>Bacteria</taxon>
        <taxon>Bacillati</taxon>
        <taxon>Bacillota</taxon>
        <taxon>Clostridia</taxon>
        <taxon>Eubacteriales</taxon>
        <taxon>Clostridiales Family XVII. Incertae Sedis</taxon>
        <taxon>Sulfobacillus</taxon>
    </lineage>
</organism>